<dbReference type="SUPFAM" id="SSF47391">
    <property type="entry name" value="Dimerization-anchoring domain of cAMP-dependent PK regulatory subunit"/>
    <property type="match status" value="1"/>
</dbReference>
<dbReference type="GeneID" id="106467242"/>
<dbReference type="CDD" id="cd22971">
    <property type="entry name" value="DD_RIIAD1"/>
    <property type="match status" value="1"/>
</dbReference>
<reference evidence="2" key="1">
    <citation type="submission" date="2025-08" db="UniProtKB">
        <authorList>
            <consortium name="RefSeq"/>
        </authorList>
    </citation>
    <scope>IDENTIFICATION</scope>
    <source>
        <tissue evidence="2">Muscle</tissue>
    </source>
</reference>
<dbReference type="InterPro" id="IPR059162">
    <property type="entry name" value="RIIAD1"/>
</dbReference>
<dbReference type="Proteomes" id="UP000694941">
    <property type="component" value="Unplaced"/>
</dbReference>
<accession>A0ABM1BJ49</accession>
<dbReference type="RefSeq" id="XP_013783026.1">
    <property type="nucleotide sequence ID" value="XM_013927572.2"/>
</dbReference>
<evidence type="ECO:0000313" key="1">
    <source>
        <dbReference type="Proteomes" id="UP000694941"/>
    </source>
</evidence>
<keyword evidence="1" id="KW-1185">Reference proteome</keyword>
<proteinExistence type="predicted"/>
<organism evidence="1 2">
    <name type="scientific">Limulus polyphemus</name>
    <name type="common">Atlantic horseshoe crab</name>
    <dbReference type="NCBI Taxonomy" id="6850"/>
    <lineage>
        <taxon>Eukaryota</taxon>
        <taxon>Metazoa</taxon>
        <taxon>Ecdysozoa</taxon>
        <taxon>Arthropoda</taxon>
        <taxon>Chelicerata</taxon>
        <taxon>Merostomata</taxon>
        <taxon>Xiphosura</taxon>
        <taxon>Limulidae</taxon>
        <taxon>Limulus</taxon>
    </lineage>
</organism>
<gene>
    <name evidence="2" type="primary">LOC106467242</name>
</gene>
<protein>
    <submittedName>
        <fullName evidence="2">RIIa domain-containing protein 1-like</fullName>
    </submittedName>
</protein>
<name>A0ABM1BJ49_LIMPO</name>
<evidence type="ECO:0000313" key="2">
    <source>
        <dbReference type="RefSeq" id="XP_013783026.1"/>
    </source>
</evidence>
<sequence length="86" mass="9913">MDGTSSEVLNDAQKTELEELKIQKKIENEKYLRDHPEVRLIISRFLKEVFQKEPSNIPQFAAELFGSETFKADIDKLLEEAQSSSL</sequence>